<evidence type="ECO:0000313" key="1">
    <source>
        <dbReference type="EMBL" id="RKO90068.1"/>
    </source>
</evidence>
<dbReference type="OrthoDB" id="102559at2759"/>
<organism evidence="1 2">
    <name type="scientific">Blyttiomyces helicus</name>
    <dbReference type="NCBI Taxonomy" id="388810"/>
    <lineage>
        <taxon>Eukaryota</taxon>
        <taxon>Fungi</taxon>
        <taxon>Fungi incertae sedis</taxon>
        <taxon>Chytridiomycota</taxon>
        <taxon>Chytridiomycota incertae sedis</taxon>
        <taxon>Chytridiomycetes</taxon>
        <taxon>Chytridiomycetes incertae sedis</taxon>
        <taxon>Blyttiomyces</taxon>
    </lineage>
</organism>
<gene>
    <name evidence="1" type="ORF">BDK51DRAFT_9924</name>
</gene>
<sequence length="77" mass="8379">MATPTEVKTEARTWHSPLPVPVSVPATITSAEVAELVRNKIAGKDFVVVDVRCLDFEGPFTGCINLPAQLFHFTLPT</sequence>
<dbReference type="EMBL" id="KZ995741">
    <property type="protein sequence ID" value="RKO90068.1"/>
    <property type="molecule type" value="Genomic_DNA"/>
</dbReference>
<protein>
    <recommendedName>
        <fullName evidence="3">Rhodanese domain-containing protein</fullName>
    </recommendedName>
</protein>
<feature type="non-terminal residue" evidence="1">
    <location>
        <position position="77"/>
    </location>
</feature>
<keyword evidence="2" id="KW-1185">Reference proteome</keyword>
<accession>A0A4P9WFI2</accession>
<dbReference type="SUPFAM" id="SSF52821">
    <property type="entry name" value="Rhodanese/Cell cycle control phosphatase"/>
    <property type="match status" value="1"/>
</dbReference>
<proteinExistence type="predicted"/>
<reference evidence="2" key="1">
    <citation type="journal article" date="2018" name="Nat. Microbiol.">
        <title>Leveraging single-cell genomics to expand the fungal tree of life.</title>
        <authorList>
            <person name="Ahrendt S.R."/>
            <person name="Quandt C.A."/>
            <person name="Ciobanu D."/>
            <person name="Clum A."/>
            <person name="Salamov A."/>
            <person name="Andreopoulos B."/>
            <person name="Cheng J.F."/>
            <person name="Woyke T."/>
            <person name="Pelin A."/>
            <person name="Henrissat B."/>
            <person name="Reynolds N.K."/>
            <person name="Benny G.L."/>
            <person name="Smith M.E."/>
            <person name="James T.Y."/>
            <person name="Grigoriev I.V."/>
        </authorList>
    </citation>
    <scope>NUCLEOTIDE SEQUENCE [LARGE SCALE GENOMIC DNA]</scope>
</reference>
<dbReference type="AlphaFoldDB" id="A0A4P9WFI2"/>
<dbReference type="Proteomes" id="UP000269721">
    <property type="component" value="Unassembled WGS sequence"/>
</dbReference>
<evidence type="ECO:0000313" key="2">
    <source>
        <dbReference type="Proteomes" id="UP000269721"/>
    </source>
</evidence>
<name>A0A4P9WFI2_9FUNG</name>
<evidence type="ECO:0008006" key="3">
    <source>
        <dbReference type="Google" id="ProtNLM"/>
    </source>
</evidence>
<dbReference type="InterPro" id="IPR036873">
    <property type="entry name" value="Rhodanese-like_dom_sf"/>
</dbReference>